<dbReference type="OrthoDB" id="3638028at2"/>
<dbReference type="Pfam" id="PF04655">
    <property type="entry name" value="APH_6_hur"/>
    <property type="match status" value="1"/>
</dbReference>
<dbReference type="Proteomes" id="UP000319210">
    <property type="component" value="Unassembled WGS sequence"/>
</dbReference>
<evidence type="ECO:0000313" key="3">
    <source>
        <dbReference type="Proteomes" id="UP000319210"/>
    </source>
</evidence>
<gene>
    <name evidence="2" type="ORF">SCA03_51810</name>
</gene>
<dbReference type="InterPro" id="IPR006748">
    <property type="entry name" value="NH2Glyco/OHUrea_AB-resist_kin"/>
</dbReference>
<dbReference type="RefSeq" id="WP_141275683.1">
    <property type="nucleotide sequence ID" value="NZ_BJMM01000034.1"/>
</dbReference>
<sequence length="354" mass="38178">MTLPADTTPDGPGPHRSGPAPGPPPGPPPSTLFPPALPVLATSRDAPDRRAWAAELPVLVERLRERWQLRLGAPYHGGSCAWAAPAWLADGTRAVLKVTWPHPEAREEGTALRLCDGRGAVRLHAADAELFALLIERCEPGTRLDRTDRLPADERLVRAASVLRRCQEADPDAATAAGVPRLAGVAARWADLADERADRAWPAAVDTGLFRLGSALLRELPRSAPGTVLLHGDFNPGNVLAATREPWLAIDPKPMTGDPAYDPWPLIEQTDDPFGRADPRAVLRRRTALVADRLGLDADRLCAWAVARQVEFALWTTAQAPNPDRARQQDPDPHTPALLSLLHRAGLLADLAGL</sequence>
<dbReference type="SUPFAM" id="SSF56112">
    <property type="entry name" value="Protein kinase-like (PK-like)"/>
    <property type="match status" value="1"/>
</dbReference>
<dbReference type="EMBL" id="BJMM01000034">
    <property type="protein sequence ID" value="GEB52630.1"/>
    <property type="molecule type" value="Genomic_DNA"/>
</dbReference>
<dbReference type="GO" id="GO:0016301">
    <property type="term" value="F:kinase activity"/>
    <property type="evidence" value="ECO:0007669"/>
    <property type="project" value="UniProtKB-KW"/>
</dbReference>
<dbReference type="AlphaFoldDB" id="A0A4Y3R9Z5"/>
<dbReference type="InterPro" id="IPR011009">
    <property type="entry name" value="Kinase-like_dom_sf"/>
</dbReference>
<feature type="compositionally biased region" description="Pro residues" evidence="1">
    <location>
        <begin position="20"/>
        <end position="34"/>
    </location>
</feature>
<keyword evidence="2" id="KW-0808">Transferase</keyword>
<evidence type="ECO:0000256" key="1">
    <source>
        <dbReference type="SAM" id="MobiDB-lite"/>
    </source>
</evidence>
<dbReference type="GO" id="GO:0016773">
    <property type="term" value="F:phosphotransferase activity, alcohol group as acceptor"/>
    <property type="evidence" value="ECO:0007669"/>
    <property type="project" value="InterPro"/>
</dbReference>
<keyword evidence="3" id="KW-1185">Reference proteome</keyword>
<organism evidence="2 3">
    <name type="scientific">Streptomyces cacaoi</name>
    <dbReference type="NCBI Taxonomy" id="1898"/>
    <lineage>
        <taxon>Bacteria</taxon>
        <taxon>Bacillati</taxon>
        <taxon>Actinomycetota</taxon>
        <taxon>Actinomycetes</taxon>
        <taxon>Kitasatosporales</taxon>
        <taxon>Streptomycetaceae</taxon>
        <taxon>Streptomyces</taxon>
    </lineage>
</organism>
<protein>
    <submittedName>
        <fullName evidence="2">Streptomycin 6-kinase</fullName>
    </submittedName>
</protein>
<dbReference type="Gene3D" id="3.90.1200.10">
    <property type="match status" value="1"/>
</dbReference>
<accession>A0A4Y3R9Z5</accession>
<name>A0A4Y3R9Z5_STRCI</name>
<reference evidence="2 3" key="1">
    <citation type="submission" date="2019-06" db="EMBL/GenBank/DDBJ databases">
        <title>Whole genome shotgun sequence of Streptomyces cacaoi subsp. cacaoi NBRC 12748.</title>
        <authorList>
            <person name="Hosoyama A."/>
            <person name="Uohara A."/>
            <person name="Ohji S."/>
            <person name="Ichikawa N."/>
        </authorList>
    </citation>
    <scope>NUCLEOTIDE SEQUENCE [LARGE SCALE GENOMIC DNA]</scope>
    <source>
        <strain evidence="2 3">NBRC 12748</strain>
    </source>
</reference>
<evidence type="ECO:0000313" key="2">
    <source>
        <dbReference type="EMBL" id="GEB52630.1"/>
    </source>
</evidence>
<dbReference type="GO" id="GO:0019748">
    <property type="term" value="P:secondary metabolic process"/>
    <property type="evidence" value="ECO:0007669"/>
    <property type="project" value="InterPro"/>
</dbReference>
<keyword evidence="2" id="KW-0418">Kinase</keyword>
<feature type="region of interest" description="Disordered" evidence="1">
    <location>
        <begin position="1"/>
        <end position="34"/>
    </location>
</feature>
<proteinExistence type="predicted"/>
<comment type="caution">
    <text evidence="2">The sequence shown here is derived from an EMBL/GenBank/DDBJ whole genome shotgun (WGS) entry which is preliminary data.</text>
</comment>